<dbReference type="InterPro" id="IPR029063">
    <property type="entry name" value="SAM-dependent_MTases_sf"/>
</dbReference>
<reference evidence="11" key="1">
    <citation type="submission" date="2012-02" db="EMBL/GenBank/DDBJ databases">
        <title>Genome sequencing of Giardia lamblia Genotypes A2 and B isolates (DH and GS) and comparative analysis with the genomes of Genotypes A1 and E (WB and Pig).</title>
        <authorList>
            <person name="Adam R."/>
            <person name="Dahlstrom E."/>
            <person name="Martens C."/>
            <person name="Bruno D."/>
            <person name="Barbian K."/>
            <person name="Porcella S.F."/>
            <person name="Nash T."/>
        </authorList>
    </citation>
    <scope>NUCLEOTIDE SEQUENCE</scope>
    <source>
        <strain evidence="11">GS</strain>
    </source>
</reference>
<dbReference type="Pfam" id="PF02390">
    <property type="entry name" value="Methyltransf_4"/>
    <property type="match status" value="1"/>
</dbReference>
<evidence type="ECO:0000256" key="9">
    <source>
        <dbReference type="ARBA" id="ARBA00023242"/>
    </source>
</evidence>
<dbReference type="OrthoDB" id="47276at2759"/>
<dbReference type="GO" id="GO:0043527">
    <property type="term" value="C:tRNA methyltransferase complex"/>
    <property type="evidence" value="ECO:0007669"/>
    <property type="project" value="TreeGrafter"/>
</dbReference>
<gene>
    <name evidence="10" type="ORF">GSB_151185</name>
</gene>
<feature type="non-terminal residue" evidence="10">
    <location>
        <position position="1"/>
    </location>
</feature>
<dbReference type="InterPro" id="IPR003358">
    <property type="entry name" value="tRNA_(Gua-N-7)_MeTrfase_Trmb"/>
</dbReference>
<dbReference type="HAMAP" id="MF_03055">
    <property type="entry name" value="tRNA_methyltr_TrmB_euk"/>
    <property type="match status" value="1"/>
</dbReference>
<comment type="catalytic activity">
    <reaction evidence="1">
        <text>guanosine(46) in tRNA + S-adenosyl-L-methionine = N(7)-methylguanosine(46) in tRNA + S-adenosyl-L-homocysteine</text>
        <dbReference type="Rhea" id="RHEA:42708"/>
        <dbReference type="Rhea" id="RHEA-COMP:10188"/>
        <dbReference type="Rhea" id="RHEA-COMP:10189"/>
        <dbReference type="ChEBI" id="CHEBI:57856"/>
        <dbReference type="ChEBI" id="CHEBI:59789"/>
        <dbReference type="ChEBI" id="CHEBI:74269"/>
        <dbReference type="ChEBI" id="CHEBI:74480"/>
        <dbReference type="EC" id="2.1.1.33"/>
    </reaction>
</comment>
<dbReference type="EMBL" id="AHHH01000027">
    <property type="protein sequence ID" value="ESU44195.1"/>
    <property type="molecule type" value="Genomic_DNA"/>
</dbReference>
<dbReference type="VEuPathDB" id="GiardiaDB:GL50803_0010335"/>
<dbReference type="Gene3D" id="3.40.50.150">
    <property type="entry name" value="Vaccinia Virus protein VP39"/>
    <property type="match status" value="1"/>
</dbReference>
<keyword evidence="9" id="KW-0539">Nucleus</keyword>
<evidence type="ECO:0000256" key="4">
    <source>
        <dbReference type="ARBA" id="ARBA00022603"/>
    </source>
</evidence>
<keyword evidence="8" id="KW-0694">RNA-binding</keyword>
<accession>V6U4N6</accession>
<dbReference type="GO" id="GO:0000049">
    <property type="term" value="F:tRNA binding"/>
    <property type="evidence" value="ECO:0007669"/>
    <property type="project" value="UniProtKB-KW"/>
</dbReference>
<name>V6U4N6_GIAIN</name>
<organism evidence="10 11">
    <name type="scientific">Giardia intestinalis</name>
    <name type="common">Giardia lamblia</name>
    <dbReference type="NCBI Taxonomy" id="5741"/>
    <lineage>
        <taxon>Eukaryota</taxon>
        <taxon>Metamonada</taxon>
        <taxon>Diplomonadida</taxon>
        <taxon>Hexamitidae</taxon>
        <taxon>Giardiinae</taxon>
        <taxon>Giardia</taxon>
    </lineage>
</organism>
<dbReference type="PANTHER" id="PTHR23417:SF16">
    <property type="entry name" value="TRNA (GUANINE-N(7)-)-METHYLTRANSFERASE"/>
    <property type="match status" value="1"/>
</dbReference>
<dbReference type="VEuPathDB" id="GiardiaDB:GL50581_4055"/>
<reference evidence="10 11" key="2">
    <citation type="journal article" date="2013" name="Genome Biol. Evol.">
        <title>Genome sequencing of Giardia lamblia genotypes A2 and B isolates (DH and GS) and comparative analysis with the genomes of genotypes A1 and E (WB and Pig).</title>
        <authorList>
            <person name="Adam R.D."/>
            <person name="Dahlstrom E.W."/>
            <person name="Martens C.A."/>
            <person name="Bruno D.P."/>
            <person name="Barbian K.D."/>
            <person name="Ricklefs S.M."/>
            <person name="Hernandez M.M."/>
            <person name="Narla N.P."/>
            <person name="Patel R.B."/>
            <person name="Porcella S.F."/>
            <person name="Nash T.E."/>
        </authorList>
    </citation>
    <scope>NUCLEOTIDE SEQUENCE [LARGE SCALE GENOMIC DNA]</scope>
    <source>
        <strain evidence="10 11">GS</strain>
    </source>
</reference>
<evidence type="ECO:0000256" key="6">
    <source>
        <dbReference type="ARBA" id="ARBA00022691"/>
    </source>
</evidence>
<protein>
    <recommendedName>
        <fullName evidence="2">tRNA (guanine(46)-N(7))-methyltransferase</fullName>
        <ecNumber evidence="2">2.1.1.33</ecNumber>
    </recommendedName>
</protein>
<dbReference type="InterPro" id="IPR025763">
    <property type="entry name" value="Trm8_euk"/>
</dbReference>
<evidence type="ECO:0000256" key="7">
    <source>
        <dbReference type="ARBA" id="ARBA00022694"/>
    </source>
</evidence>
<proteinExistence type="inferred from homology"/>
<dbReference type="PANTHER" id="PTHR23417">
    <property type="entry name" value="3-DEOXY-D-MANNO-OCTULOSONIC-ACID TRANSFERASE/TRNA GUANINE-N 7 - -METHYLTRANSFERASE"/>
    <property type="match status" value="1"/>
</dbReference>
<dbReference type="Proteomes" id="UP000018040">
    <property type="component" value="Unassembled WGS sequence"/>
</dbReference>
<evidence type="ECO:0000256" key="2">
    <source>
        <dbReference type="ARBA" id="ARBA00011977"/>
    </source>
</evidence>
<evidence type="ECO:0000256" key="8">
    <source>
        <dbReference type="ARBA" id="ARBA00022884"/>
    </source>
</evidence>
<evidence type="ECO:0000256" key="1">
    <source>
        <dbReference type="ARBA" id="ARBA00000142"/>
    </source>
</evidence>
<evidence type="ECO:0000313" key="11">
    <source>
        <dbReference type="Proteomes" id="UP000018040"/>
    </source>
</evidence>
<dbReference type="VEuPathDB" id="GiardiaDB:DHA2_151099"/>
<keyword evidence="6" id="KW-0949">S-adenosyl-L-methionine</keyword>
<evidence type="ECO:0000313" key="10">
    <source>
        <dbReference type="EMBL" id="ESU44195.1"/>
    </source>
</evidence>
<dbReference type="GO" id="GO:0008176">
    <property type="term" value="F:tRNA (guanine(46)-N7)-methyltransferase activity"/>
    <property type="evidence" value="ECO:0007669"/>
    <property type="project" value="UniProtKB-EC"/>
</dbReference>
<evidence type="ECO:0000256" key="5">
    <source>
        <dbReference type="ARBA" id="ARBA00022679"/>
    </source>
</evidence>
<keyword evidence="4 10" id="KW-0489">Methyltransferase</keyword>
<dbReference type="VEuPathDB" id="GiardiaDB:QR46_1310"/>
<evidence type="ECO:0000256" key="3">
    <source>
        <dbReference type="ARBA" id="ARBA00022555"/>
    </source>
</evidence>
<keyword evidence="7" id="KW-0819">tRNA processing</keyword>
<sequence>VKLPSETETGRGGTEVCSFSCSGASNATDTCNSPTVCIVDGIFWSQMFSCFNYKFEMLGKIGRPDASSSKMARFRHRPHANPLADNDFQFPCTGPDEFPFDLYYPAWRKQRNAGAQEGHFDIVDIGCGYGDFVRNVSLAFPDLLTVGLELRDIPVVLGQQALLDGRANGQNENAAILRCNVMKHLPRLLARQSIKFFTIMFPDPQFKASHARRRVISPQLLSEYAYYLIPGGFLLICSDLRDLYLYMHSTIAAHPFFCEVQVKEISGSDNDSHAIETILQLMDRTADAERHMRKDADKTVYKAVFRCTKPELTM</sequence>
<keyword evidence="5 10" id="KW-0808">Transferase</keyword>
<keyword evidence="3" id="KW-0820">tRNA-binding</keyword>
<dbReference type="SUPFAM" id="SSF53335">
    <property type="entry name" value="S-adenosyl-L-methionine-dependent methyltransferases"/>
    <property type="match status" value="1"/>
</dbReference>
<dbReference type="EC" id="2.1.1.33" evidence="2"/>
<dbReference type="AlphaFoldDB" id="V6U4N6"/>
<comment type="caution">
    <text evidence="10">The sequence shown here is derived from an EMBL/GenBank/DDBJ whole genome shotgun (WGS) entry which is preliminary data.</text>
</comment>
<dbReference type="PROSITE" id="PS51625">
    <property type="entry name" value="SAM_MT_TRMB"/>
    <property type="match status" value="1"/>
</dbReference>